<organism evidence="4 5">
    <name type="scientific">Lasius platythorax</name>
    <dbReference type="NCBI Taxonomy" id="488582"/>
    <lineage>
        <taxon>Eukaryota</taxon>
        <taxon>Metazoa</taxon>
        <taxon>Ecdysozoa</taxon>
        <taxon>Arthropoda</taxon>
        <taxon>Hexapoda</taxon>
        <taxon>Insecta</taxon>
        <taxon>Pterygota</taxon>
        <taxon>Neoptera</taxon>
        <taxon>Endopterygota</taxon>
        <taxon>Hymenoptera</taxon>
        <taxon>Apocrita</taxon>
        <taxon>Aculeata</taxon>
        <taxon>Formicoidea</taxon>
        <taxon>Formicidae</taxon>
        <taxon>Formicinae</taxon>
        <taxon>Lasius</taxon>
        <taxon>Lasius</taxon>
    </lineage>
</organism>
<dbReference type="GO" id="GO:0005230">
    <property type="term" value="F:extracellular ligand-gated monoatomic ion channel activity"/>
    <property type="evidence" value="ECO:0007669"/>
    <property type="project" value="InterPro"/>
</dbReference>
<name>A0AAV2NPI0_9HYME</name>
<dbReference type="PANTHER" id="PTHR18945">
    <property type="entry name" value="NEUROTRANSMITTER GATED ION CHANNEL"/>
    <property type="match status" value="1"/>
</dbReference>
<gene>
    <name evidence="4" type="ORF">LPLAT_LOCUS7628</name>
</gene>
<dbReference type="Gene3D" id="2.70.170.10">
    <property type="entry name" value="Neurotransmitter-gated ion-channel ligand-binding domain"/>
    <property type="match status" value="1"/>
</dbReference>
<dbReference type="FunFam" id="2.70.170.10:FF:000028">
    <property type="entry name" value="AcetylCholine Receptor"/>
    <property type="match status" value="1"/>
</dbReference>
<feature type="chain" id="PRO_5043326642" description="Neurotransmitter-gated ion-channel ligand-binding domain-containing protein" evidence="2">
    <location>
        <begin position="21"/>
        <end position="431"/>
    </location>
</feature>
<dbReference type="Proteomes" id="UP001497644">
    <property type="component" value="Chromosome 3"/>
</dbReference>
<feature type="transmembrane region" description="Helical" evidence="1">
    <location>
        <begin position="289"/>
        <end position="309"/>
    </location>
</feature>
<dbReference type="GO" id="GO:0016020">
    <property type="term" value="C:membrane"/>
    <property type="evidence" value="ECO:0007669"/>
    <property type="project" value="InterPro"/>
</dbReference>
<feature type="transmembrane region" description="Helical" evidence="1">
    <location>
        <begin position="263"/>
        <end position="280"/>
    </location>
</feature>
<dbReference type="EMBL" id="OZ034826">
    <property type="protein sequence ID" value="CAL1681658.1"/>
    <property type="molecule type" value="Genomic_DNA"/>
</dbReference>
<evidence type="ECO:0000259" key="3">
    <source>
        <dbReference type="Pfam" id="PF02931"/>
    </source>
</evidence>
<evidence type="ECO:0000313" key="4">
    <source>
        <dbReference type="EMBL" id="CAL1681658.1"/>
    </source>
</evidence>
<dbReference type="Pfam" id="PF02931">
    <property type="entry name" value="Neur_chan_LBD"/>
    <property type="match status" value="1"/>
</dbReference>
<sequence>MRILQVFGFFIILWQDRVDSIYLDALIAAKLQEDVVIRGCKNLEDTTPLLRLKKYLFCNYDSTVRPNHDETVTNVTLRLMPKIMDYSGDAGILTLHSWMSFSWTDTRLTWTPNDFDGVTYIHIKSYELWVPDLCVYTGDMSNDLVLEMPTTDCLVFNTGSVVCVPAVKYMSKCDGDYTYWPYDQQMCHIVLGSWLYGPEELEFHLEGNGISMDSYENNTLYDLKFVDVVIHVKKYKCCPDETFPKIDYTFLLTRHHGINHKTVITPAIALILLTLTVLWLDSRSVERTAVASVNLICHLLCIYDLHWQLPYNGINPPNIMLFYRDSLALAIFALILTTLLRKLQNMSTDMPNWISSTTVFVLNNSAGRFLVLNDEESKIAGESIVNEDSSNLQKFGMKKSWRYFAAIVEWLSFFCVILTYVIILITLVPTG</sequence>
<feature type="signal peptide" evidence="2">
    <location>
        <begin position="1"/>
        <end position="20"/>
    </location>
</feature>
<protein>
    <recommendedName>
        <fullName evidence="3">Neurotransmitter-gated ion-channel ligand-binding domain-containing protein</fullName>
    </recommendedName>
</protein>
<keyword evidence="2" id="KW-0732">Signal</keyword>
<keyword evidence="1" id="KW-1133">Transmembrane helix</keyword>
<proteinExistence type="predicted"/>
<keyword evidence="1" id="KW-0812">Transmembrane</keyword>
<dbReference type="InterPro" id="IPR006201">
    <property type="entry name" value="Neur_channel"/>
</dbReference>
<dbReference type="PRINTS" id="PR00252">
    <property type="entry name" value="NRIONCHANNEL"/>
</dbReference>
<evidence type="ECO:0000256" key="2">
    <source>
        <dbReference type="SAM" id="SignalP"/>
    </source>
</evidence>
<evidence type="ECO:0000256" key="1">
    <source>
        <dbReference type="SAM" id="Phobius"/>
    </source>
</evidence>
<dbReference type="SUPFAM" id="SSF63712">
    <property type="entry name" value="Nicotinic receptor ligand binding domain-like"/>
    <property type="match status" value="1"/>
</dbReference>
<keyword evidence="1" id="KW-0472">Membrane</keyword>
<dbReference type="CDD" id="cd18989">
    <property type="entry name" value="LGIC_ECD_cation"/>
    <property type="match status" value="1"/>
</dbReference>
<keyword evidence="5" id="KW-1185">Reference proteome</keyword>
<dbReference type="AlphaFoldDB" id="A0AAV2NPI0"/>
<dbReference type="InterPro" id="IPR036734">
    <property type="entry name" value="Neur_chan_lig-bd_sf"/>
</dbReference>
<feature type="transmembrane region" description="Helical" evidence="1">
    <location>
        <begin position="403"/>
        <end position="428"/>
    </location>
</feature>
<feature type="domain" description="Neurotransmitter-gated ion-channel ligand-binding" evidence="3">
    <location>
        <begin position="51"/>
        <end position="255"/>
    </location>
</feature>
<evidence type="ECO:0000313" key="5">
    <source>
        <dbReference type="Proteomes" id="UP001497644"/>
    </source>
</evidence>
<accession>A0AAV2NPI0</accession>
<reference evidence="4" key="1">
    <citation type="submission" date="2024-04" db="EMBL/GenBank/DDBJ databases">
        <authorList>
            <consortium name="Molecular Ecology Group"/>
        </authorList>
    </citation>
    <scope>NUCLEOTIDE SEQUENCE</scope>
</reference>
<dbReference type="InterPro" id="IPR006202">
    <property type="entry name" value="Neur_chan_lig-bd"/>
</dbReference>
<feature type="transmembrane region" description="Helical" evidence="1">
    <location>
        <begin position="321"/>
        <end position="340"/>
    </location>
</feature>
<dbReference type="GO" id="GO:0004888">
    <property type="term" value="F:transmembrane signaling receptor activity"/>
    <property type="evidence" value="ECO:0007669"/>
    <property type="project" value="InterPro"/>
</dbReference>